<comment type="caution">
    <text evidence="2">The sequence shown here is derived from an EMBL/GenBank/DDBJ whole genome shotgun (WGS) entry which is preliminary data.</text>
</comment>
<dbReference type="PANTHER" id="PTHR37421:SF1">
    <property type="entry name" value="UPF0260 PROTEIN YCGN"/>
    <property type="match status" value="1"/>
</dbReference>
<dbReference type="RefSeq" id="WP_189993275.1">
    <property type="nucleotide sequence ID" value="NZ_BMZS01000010.1"/>
</dbReference>
<dbReference type="AlphaFoldDB" id="A0A918XV32"/>
<gene>
    <name evidence="2" type="ORF">GCM10017083_41950</name>
</gene>
<dbReference type="EMBL" id="BMZS01000010">
    <property type="protein sequence ID" value="GHD58660.1"/>
    <property type="molecule type" value="Genomic_DNA"/>
</dbReference>
<dbReference type="InterPro" id="IPR008228">
    <property type="entry name" value="UCP006173"/>
</dbReference>
<dbReference type="InterPro" id="IPR005358">
    <property type="entry name" value="Puta_zinc/iron-chelating_dom"/>
</dbReference>
<evidence type="ECO:0000313" key="3">
    <source>
        <dbReference type="Proteomes" id="UP000630353"/>
    </source>
</evidence>
<accession>A0A918XV32</accession>
<name>A0A918XV32_9PROT</name>
<dbReference type="NCBIfam" id="NF003501">
    <property type="entry name" value="PRK05170.1-5"/>
    <property type="match status" value="1"/>
</dbReference>
<dbReference type="NCBIfam" id="NF003507">
    <property type="entry name" value="PRK05170.2-5"/>
    <property type="match status" value="1"/>
</dbReference>
<keyword evidence="3" id="KW-1185">Reference proteome</keyword>
<dbReference type="PIRSF" id="PIRSF006173">
    <property type="entry name" value="UCP006173"/>
    <property type="match status" value="1"/>
</dbReference>
<dbReference type="Pfam" id="PF03692">
    <property type="entry name" value="CxxCxxCC"/>
    <property type="match status" value="1"/>
</dbReference>
<sequence>MNDRPFWKRKTLAELSRDEWESLCDGCGKCCLVKLQDPDTDEIAYTDVACKLLDGSTCRCTDYPNRKKRVPDCVVLSPAVVADLSWMPSTCAYRLIKEGKDLAWWHPLVSGDPNTVHEAGMSVRGRVVSEALVEDAELPEHVVDWSA</sequence>
<evidence type="ECO:0000313" key="2">
    <source>
        <dbReference type="EMBL" id="GHD58660.1"/>
    </source>
</evidence>
<dbReference type="PANTHER" id="PTHR37421">
    <property type="entry name" value="UPF0260 PROTEIN YCGN"/>
    <property type="match status" value="1"/>
</dbReference>
<dbReference type="Proteomes" id="UP000630353">
    <property type="component" value="Unassembled WGS sequence"/>
</dbReference>
<reference evidence="2" key="1">
    <citation type="journal article" date="2014" name="Int. J. Syst. Evol. Microbiol.">
        <title>Complete genome sequence of Corynebacterium casei LMG S-19264T (=DSM 44701T), isolated from a smear-ripened cheese.</title>
        <authorList>
            <consortium name="US DOE Joint Genome Institute (JGI-PGF)"/>
            <person name="Walter F."/>
            <person name="Albersmeier A."/>
            <person name="Kalinowski J."/>
            <person name="Ruckert C."/>
        </authorList>
    </citation>
    <scope>NUCLEOTIDE SEQUENCE</scope>
    <source>
        <strain evidence="2">KCTC 42651</strain>
    </source>
</reference>
<organism evidence="2 3">
    <name type="scientific">Thalassobaculum fulvum</name>
    <dbReference type="NCBI Taxonomy" id="1633335"/>
    <lineage>
        <taxon>Bacteria</taxon>
        <taxon>Pseudomonadati</taxon>
        <taxon>Pseudomonadota</taxon>
        <taxon>Alphaproteobacteria</taxon>
        <taxon>Rhodospirillales</taxon>
        <taxon>Thalassobaculaceae</taxon>
        <taxon>Thalassobaculum</taxon>
    </lineage>
</organism>
<proteinExistence type="inferred from homology"/>
<reference evidence="2" key="2">
    <citation type="submission" date="2020-09" db="EMBL/GenBank/DDBJ databases">
        <authorList>
            <person name="Sun Q."/>
            <person name="Kim S."/>
        </authorList>
    </citation>
    <scope>NUCLEOTIDE SEQUENCE</scope>
    <source>
        <strain evidence="2">KCTC 42651</strain>
    </source>
</reference>
<comment type="similarity">
    <text evidence="1">Belongs to the UPF0260 family.</text>
</comment>
<evidence type="ECO:0000256" key="1">
    <source>
        <dbReference type="HAMAP-Rule" id="MF_00676"/>
    </source>
</evidence>
<protein>
    <recommendedName>
        <fullName evidence="1">UPF0260 protein GCM10017083_41950</fullName>
    </recommendedName>
</protein>
<dbReference type="HAMAP" id="MF_00676">
    <property type="entry name" value="UPF0260"/>
    <property type="match status" value="1"/>
</dbReference>